<protein>
    <recommendedName>
        <fullName evidence="4">Burkholderia phage Bcep781 gp04</fullName>
    </recommendedName>
</protein>
<sequence>MTTVVNTIPASFYVNVVPGVIGAGQSGLDLVGLMLTTNPLVPIGSVLSFPTQASVVAYFGATSAEAATTAVYFAGYTGATILPASVLFAQYPTSSVFAYLRGASVASITLAQLQAMSGALNVTIDGIARTNASISLSAATSFSGAAQIIANAMGIAGPTKATATAAIGAVATATSSGTSITLSAVTGLISIGDTITGAGVVGTVTIIAFVSGASGGAGVYTTSASTTCSAASLTISSTVMNVTAVATGTLAVGQAVTGSGVSAGTYITALGSGAGNTGTYTVTTLQRAASTATTMTLPVCSWDSQTGAFTINSATTGAASTISFATGTLAVLLALTSATGAVTSQGAVAGVPATNMAAIAAQTVNWATFQTLFDPDAGSGNAQKMLFAAWANSQDSQFAYLCVDRDITPTQAVPALSSMGYLLAQLNSSGTVLIYEPATGPSLYLAAFVAGYAASLNFDATNGRATPAFKSQPGLTPSVTNVTVAANLIANGYNYYGSVATGGAAWQFFDPGSISGPYGWLDSFINQIWLNNQITIALMQLQTTVGRIPYNPQGYGFIRQTLTGGAVGQGINLPAASPVAAAINNGVITQGVPLSAAQAVEANTLAGVSVSDQLASQGWYLSIQPASAAVRAARSSPTMVLLYMDGGAIQRINLASVLIK</sequence>
<evidence type="ECO:0000313" key="1">
    <source>
        <dbReference type="EMBL" id="CAB4149646.1"/>
    </source>
</evidence>
<evidence type="ECO:0000313" key="3">
    <source>
        <dbReference type="EMBL" id="CAB4212699.1"/>
    </source>
</evidence>
<dbReference type="Pfam" id="PF11863">
    <property type="entry name" value="DUF3383"/>
    <property type="match status" value="2"/>
</dbReference>
<proteinExistence type="predicted"/>
<dbReference type="EMBL" id="LR797038">
    <property type="protein sequence ID" value="CAB4182703.1"/>
    <property type="molecule type" value="Genomic_DNA"/>
</dbReference>
<reference evidence="2" key="1">
    <citation type="submission" date="2020-05" db="EMBL/GenBank/DDBJ databases">
        <authorList>
            <person name="Chiriac C."/>
            <person name="Salcher M."/>
            <person name="Ghai R."/>
            <person name="Kavagutti S V."/>
        </authorList>
    </citation>
    <scope>NUCLEOTIDE SEQUENCE</scope>
</reference>
<accession>A0A6J5QEK1</accession>
<evidence type="ECO:0000313" key="2">
    <source>
        <dbReference type="EMBL" id="CAB4182703.1"/>
    </source>
</evidence>
<dbReference type="EMBL" id="LR796529">
    <property type="protein sequence ID" value="CAB4149646.1"/>
    <property type="molecule type" value="Genomic_DNA"/>
</dbReference>
<organism evidence="2">
    <name type="scientific">uncultured Caudovirales phage</name>
    <dbReference type="NCBI Taxonomy" id="2100421"/>
    <lineage>
        <taxon>Viruses</taxon>
        <taxon>Duplodnaviria</taxon>
        <taxon>Heunggongvirae</taxon>
        <taxon>Uroviricota</taxon>
        <taxon>Caudoviricetes</taxon>
        <taxon>Peduoviridae</taxon>
        <taxon>Maltschvirus</taxon>
        <taxon>Maltschvirus maltsch</taxon>
    </lineage>
</organism>
<dbReference type="EMBL" id="LR797392">
    <property type="protein sequence ID" value="CAB4212699.1"/>
    <property type="molecule type" value="Genomic_DNA"/>
</dbReference>
<evidence type="ECO:0008006" key="4">
    <source>
        <dbReference type="Google" id="ProtNLM"/>
    </source>
</evidence>
<name>A0A6J5QEK1_9CAUD</name>
<gene>
    <name evidence="2" type="ORF">UFOVP1081_17</name>
    <name evidence="3" type="ORF">UFOVP1433_17</name>
    <name evidence="1" type="ORF">UFOVP553_17</name>
</gene>
<dbReference type="InterPro" id="IPR021808">
    <property type="entry name" value="DUF3383"/>
</dbReference>